<dbReference type="Pfam" id="PF01400">
    <property type="entry name" value="Astacin"/>
    <property type="match status" value="1"/>
</dbReference>
<dbReference type="EMBL" id="CAWYQH010000097">
    <property type="protein sequence ID" value="CAK8684130.1"/>
    <property type="molecule type" value="Genomic_DNA"/>
</dbReference>
<name>A0ABP0FY59_CLALP</name>
<feature type="binding site" evidence="4">
    <location>
        <position position="221"/>
    </location>
    <ligand>
        <name>Zn(2+)</name>
        <dbReference type="ChEBI" id="CHEBI:29105"/>
        <note>catalytic</note>
    </ligand>
</feature>
<dbReference type="SMART" id="SM00254">
    <property type="entry name" value="ShKT"/>
    <property type="match status" value="3"/>
</dbReference>
<keyword evidence="5" id="KW-0720">Serine protease</keyword>
<dbReference type="PROSITE" id="PS51670">
    <property type="entry name" value="SHKT"/>
    <property type="match status" value="2"/>
</dbReference>
<evidence type="ECO:0000313" key="11">
    <source>
        <dbReference type="Proteomes" id="UP001642483"/>
    </source>
</evidence>
<dbReference type="SMART" id="SM00020">
    <property type="entry name" value="Tryp_SPc"/>
    <property type="match status" value="1"/>
</dbReference>
<dbReference type="SUPFAM" id="SSF57262">
    <property type="entry name" value="Leech antihemostatic proteins"/>
    <property type="match status" value="1"/>
</dbReference>
<keyword evidence="2 3" id="KW-1015">Disulfide bond</keyword>
<comment type="function">
    <text evidence="1">Metalloprotease.</text>
</comment>
<dbReference type="Gene3D" id="2.40.10.10">
    <property type="entry name" value="Trypsin-like serine proteases"/>
    <property type="match status" value="1"/>
</dbReference>
<evidence type="ECO:0000256" key="1">
    <source>
        <dbReference type="ARBA" id="ARBA00002657"/>
    </source>
</evidence>
<evidence type="ECO:0000256" key="6">
    <source>
        <dbReference type="SAM" id="SignalP"/>
    </source>
</evidence>
<dbReference type="PANTHER" id="PTHR24252">
    <property type="entry name" value="ACROSIN-RELATED"/>
    <property type="match status" value="1"/>
</dbReference>
<evidence type="ECO:0008006" key="12">
    <source>
        <dbReference type="Google" id="ProtNLM"/>
    </source>
</evidence>
<organism evidence="10 11">
    <name type="scientific">Clavelina lepadiformis</name>
    <name type="common">Light-bulb sea squirt</name>
    <name type="synonym">Ascidia lepadiformis</name>
    <dbReference type="NCBI Taxonomy" id="159417"/>
    <lineage>
        <taxon>Eukaryota</taxon>
        <taxon>Metazoa</taxon>
        <taxon>Chordata</taxon>
        <taxon>Tunicata</taxon>
        <taxon>Ascidiacea</taxon>
        <taxon>Aplousobranchia</taxon>
        <taxon>Clavelinidae</taxon>
        <taxon>Clavelina</taxon>
    </lineage>
</organism>
<dbReference type="InterPro" id="IPR024079">
    <property type="entry name" value="MetalloPept_cat_dom_sf"/>
</dbReference>
<protein>
    <recommendedName>
        <fullName evidence="12">Metalloendopeptidase</fullName>
    </recommendedName>
</protein>
<feature type="domain" description="ShKT" evidence="8">
    <location>
        <begin position="446"/>
        <end position="478"/>
    </location>
</feature>
<dbReference type="InterPro" id="IPR011061">
    <property type="entry name" value="Hirudin/antistatin"/>
</dbReference>
<comment type="caution">
    <text evidence="10">The sequence shown here is derived from an EMBL/GenBank/DDBJ whole genome shotgun (WGS) entry which is preliminary data.</text>
</comment>
<dbReference type="Pfam" id="PF01549">
    <property type="entry name" value="ShK"/>
    <property type="match status" value="3"/>
</dbReference>
<feature type="disulfide bond" evidence="3">
    <location>
        <begin position="462"/>
        <end position="475"/>
    </location>
</feature>
<feature type="binding site" evidence="4">
    <location>
        <position position="211"/>
    </location>
    <ligand>
        <name>Zn(2+)</name>
        <dbReference type="ChEBI" id="CHEBI:29105"/>
        <note>catalytic</note>
    </ligand>
</feature>
<keyword evidence="11" id="KW-1185">Reference proteome</keyword>
<dbReference type="InterPro" id="IPR001254">
    <property type="entry name" value="Trypsin_dom"/>
</dbReference>
<comment type="cofactor">
    <cofactor evidence="4">
        <name>Zn(2+)</name>
        <dbReference type="ChEBI" id="CHEBI:29105"/>
    </cofactor>
    <text evidence="4">Binds 1 zinc ion per subunit.</text>
</comment>
<feature type="chain" id="PRO_5045980813" description="Metalloendopeptidase" evidence="6">
    <location>
        <begin position="21"/>
        <end position="769"/>
    </location>
</feature>
<dbReference type="InterPro" id="IPR018114">
    <property type="entry name" value="TRYPSIN_HIS"/>
</dbReference>
<dbReference type="Proteomes" id="UP001642483">
    <property type="component" value="Unassembled WGS sequence"/>
</dbReference>
<dbReference type="InterPro" id="IPR003582">
    <property type="entry name" value="ShKT_dom"/>
</dbReference>
<dbReference type="PROSITE" id="PS00134">
    <property type="entry name" value="TRYPSIN_HIS"/>
    <property type="match status" value="1"/>
</dbReference>
<keyword evidence="4 5" id="KW-0378">Hydrolase</keyword>
<comment type="caution">
    <text evidence="3">Lacks conserved residue(s) required for the propagation of feature annotation.</text>
</comment>
<dbReference type="CDD" id="cd00190">
    <property type="entry name" value="Tryp_SPc"/>
    <property type="match status" value="1"/>
</dbReference>
<feature type="disulfide bond" evidence="3">
    <location>
        <begin position="453"/>
        <end position="471"/>
    </location>
</feature>
<evidence type="ECO:0000259" key="7">
    <source>
        <dbReference type="PROSITE" id="PS50240"/>
    </source>
</evidence>
<dbReference type="InterPro" id="IPR043504">
    <property type="entry name" value="Peptidase_S1_PA_chymotrypsin"/>
</dbReference>
<feature type="binding site" evidence="4">
    <location>
        <position position="215"/>
    </location>
    <ligand>
        <name>Zn(2+)</name>
        <dbReference type="ChEBI" id="CHEBI:29105"/>
        <note>catalytic</note>
    </ligand>
</feature>
<feature type="signal peptide" evidence="6">
    <location>
        <begin position="1"/>
        <end position="20"/>
    </location>
</feature>
<dbReference type="SUPFAM" id="SSF50494">
    <property type="entry name" value="Trypsin-like serine proteases"/>
    <property type="match status" value="1"/>
</dbReference>
<dbReference type="PROSITE" id="PS51864">
    <property type="entry name" value="ASTACIN"/>
    <property type="match status" value="1"/>
</dbReference>
<gene>
    <name evidence="10" type="ORF">CVLEPA_LOCUS15131</name>
</gene>
<feature type="domain" description="Peptidase S1" evidence="7">
    <location>
        <begin position="519"/>
        <end position="766"/>
    </location>
</feature>
<sequence>MLRQVLVWTCCCVLATKAATDNPDTYDYPRPPPTTFWEINQELENEEKSTRNANCPVNVKGCAGKCLAGYVLDESGCETCKCRTSGTMDSDIKVDERVYDLYTALYGTTECGKVRGATNSERLMWPKSGSVVNVAYKFDSSVDFQKRTNIRNAIKVYDENTCIRFIEYSGQQDYLNIVGTGGCSSYVGRVGGGQQVSIGQNCDINQGTILHEFMHALGFWHEQSRGDRDNHVIIVWDNIRSGAEINFQKQEEGLWNAYGSPYDLGSVMHYGGFAFSKSRTYGEAPTILDKTTNQPVNSQRQGFSEEDIKQINRKYRCVGYKGYENGTPGPSITTTPRTITKTTSSTTMTAVPPEQCFDKEQNQCNRWKTRGWCADNGYVQRRCVKTCTGCVDTVTSFCQDKEATVDCERWQGQGLCTDSRFATFMSRNCKKTCGLCGSIVTTVAACRDKTTRCKSYAKQNFCTRQHVRKNCRESCGLCGTTEATISITQPTPTMVTYNGQCGVPAVEGNDDDDTFLQRIVGGTDAVYGTTPWIISLRQNNNFDFCGGTLISRQWVVTAAHCFFYNGRPDPSKSNNNIFGYLGVNHRRVTSQDVGQMRVRFSKREIHPNYDDYSSDNDIALLKLQQPVTEFTTYIRPACLPSLNENFNDGLTGLISGWGATQSGDYDANNILQEVDVFFINREMCNQWLGPRSGKDQVTSNMFCAGHEFGGKDACQGDSGGPLVVERNGRYILAGVTSWGYGCAQRRRPGVYTKVSVMVDWINQILMQRN</sequence>
<dbReference type="PROSITE" id="PS00135">
    <property type="entry name" value="TRYPSIN_SER"/>
    <property type="match status" value="1"/>
</dbReference>
<dbReference type="Gene3D" id="3.40.390.10">
    <property type="entry name" value="Collagenase (Catalytic Domain)"/>
    <property type="match status" value="1"/>
</dbReference>
<feature type="active site" evidence="4">
    <location>
        <position position="212"/>
    </location>
</feature>
<evidence type="ECO:0000256" key="2">
    <source>
        <dbReference type="ARBA" id="ARBA00023157"/>
    </source>
</evidence>
<keyword evidence="4" id="KW-0482">Metalloprotease</keyword>
<dbReference type="SUPFAM" id="SSF55486">
    <property type="entry name" value="Metalloproteases ('zincins'), catalytic domain"/>
    <property type="match status" value="1"/>
</dbReference>
<dbReference type="Pfam" id="PF02822">
    <property type="entry name" value="Antistasin"/>
    <property type="match status" value="1"/>
</dbReference>
<feature type="disulfide bond" evidence="4">
    <location>
        <begin position="162"/>
        <end position="317"/>
    </location>
</feature>
<dbReference type="SMART" id="SM00235">
    <property type="entry name" value="ZnMc"/>
    <property type="match status" value="1"/>
</dbReference>
<dbReference type="InterPro" id="IPR034035">
    <property type="entry name" value="Astacin-like_dom"/>
</dbReference>
<dbReference type="Gene3D" id="1.10.10.1940">
    <property type="match status" value="1"/>
</dbReference>
<dbReference type="InterPro" id="IPR001506">
    <property type="entry name" value="Peptidase_M12A"/>
</dbReference>
<feature type="domain" description="Peptidase M12A" evidence="9">
    <location>
        <begin position="116"/>
        <end position="318"/>
    </location>
</feature>
<keyword evidence="4" id="KW-0862">Zinc</keyword>
<evidence type="ECO:0000313" key="10">
    <source>
        <dbReference type="EMBL" id="CAK8684130.1"/>
    </source>
</evidence>
<evidence type="ECO:0000256" key="3">
    <source>
        <dbReference type="PROSITE-ProRule" id="PRU01005"/>
    </source>
</evidence>
<proteinExistence type="predicted"/>
<evidence type="ECO:0000259" key="8">
    <source>
        <dbReference type="PROSITE" id="PS51670"/>
    </source>
</evidence>
<reference evidence="10 11" key="1">
    <citation type="submission" date="2024-02" db="EMBL/GenBank/DDBJ databases">
        <authorList>
            <person name="Daric V."/>
            <person name="Darras S."/>
        </authorList>
    </citation>
    <scope>NUCLEOTIDE SEQUENCE [LARGE SCALE GENOMIC DNA]</scope>
</reference>
<evidence type="ECO:0000259" key="9">
    <source>
        <dbReference type="PROSITE" id="PS51864"/>
    </source>
</evidence>
<keyword evidence="4" id="KW-0479">Metal-binding</keyword>
<dbReference type="PRINTS" id="PR00480">
    <property type="entry name" value="ASTACIN"/>
</dbReference>
<keyword evidence="4 5" id="KW-0645">Protease</keyword>
<accession>A0ABP0FY59</accession>
<dbReference type="Gene3D" id="2.10.22.10">
    <property type="entry name" value="Antistasin, domain 1"/>
    <property type="match status" value="1"/>
</dbReference>
<dbReference type="PROSITE" id="PS50240">
    <property type="entry name" value="TRYPSIN_DOM"/>
    <property type="match status" value="1"/>
</dbReference>
<evidence type="ECO:0000256" key="5">
    <source>
        <dbReference type="RuleBase" id="RU363034"/>
    </source>
</evidence>
<evidence type="ECO:0000256" key="4">
    <source>
        <dbReference type="PROSITE-ProRule" id="PRU01211"/>
    </source>
</evidence>
<dbReference type="InterPro" id="IPR033116">
    <property type="entry name" value="TRYPSIN_SER"/>
</dbReference>
<dbReference type="InterPro" id="IPR004094">
    <property type="entry name" value="Antistasin-like"/>
</dbReference>
<keyword evidence="6" id="KW-0732">Signal</keyword>
<dbReference type="InterPro" id="IPR009003">
    <property type="entry name" value="Peptidase_S1_PA"/>
</dbReference>
<dbReference type="PANTHER" id="PTHR24252:SF7">
    <property type="entry name" value="HYALIN"/>
    <property type="match status" value="1"/>
</dbReference>
<feature type="domain" description="ShKT" evidence="8">
    <location>
        <begin position="398"/>
        <end position="436"/>
    </location>
</feature>
<dbReference type="Pfam" id="PF00089">
    <property type="entry name" value="Trypsin"/>
    <property type="match status" value="1"/>
</dbReference>
<dbReference type="InterPro" id="IPR006026">
    <property type="entry name" value="Peptidase_Metallo"/>
</dbReference>
<dbReference type="CDD" id="cd04280">
    <property type="entry name" value="ZnMc_astacin_like"/>
    <property type="match status" value="1"/>
</dbReference>